<sequence length="519" mass="56592">MYLTRALHRSLQQQADEIVTIFRGRRRSYREFCARVARLASALQALGMRPNDRVGILAQNSDRYLEFAMAAWWGGGVLNPVNVRWSVPEVVYSLDDCDTGILVVDDQFLPMAEGIRTAVRREPVLIHAGDGDGDAPAGMLSYERLIDEASPVPDAQRGGDDLAIVMYTGGTTGFPKGVMQTHSSLWCGTLQRMADTPPLKGGRVLHTNPFFHIAAIARVLMQFIAGETHVILPSFEAREVLETIERERITELGMVPTTIQMLIHHPDFARFDLGSVRRLGYGASPISAAVLEQAMEKLPGVEFAHSYGMTESMIVTTNPPGNHGSAARAQGLHLSAGCAGIGIEVKIADAEGNEVPRGTVGEILVRSGGVMPGYWNRPEDTARALRDGWLHTGDGAYMNEQGYIFIVDRIKDMIVSGGENVYSAEVENVIGRHPAVAVSAVIGVPHEKWGEAVHAVVVLKACAQATEDEIREHCRAHIAGYKCPKSVEFRQALPLSGAGKILKRDLRAPHWEGKARAVN</sequence>
<dbReference type="PANTHER" id="PTHR43767:SF1">
    <property type="entry name" value="NONRIBOSOMAL PEPTIDE SYNTHASE PES1 (EUROFUNG)-RELATED"/>
    <property type="match status" value="1"/>
</dbReference>
<evidence type="ECO:0000313" key="5">
    <source>
        <dbReference type="EMBL" id="QBY52761.1"/>
    </source>
</evidence>
<dbReference type="InterPro" id="IPR042099">
    <property type="entry name" value="ANL_N_sf"/>
</dbReference>
<dbReference type="Pfam" id="PF13193">
    <property type="entry name" value="AMP-binding_C"/>
    <property type="match status" value="1"/>
</dbReference>
<proteinExistence type="inferred from homology"/>
<dbReference type="Proteomes" id="UP000295294">
    <property type="component" value="Chromosome 2"/>
</dbReference>
<evidence type="ECO:0000256" key="2">
    <source>
        <dbReference type="ARBA" id="ARBA00022598"/>
    </source>
</evidence>
<dbReference type="Gene3D" id="3.30.300.30">
    <property type="match status" value="1"/>
</dbReference>
<dbReference type="PANTHER" id="PTHR43767">
    <property type="entry name" value="LONG-CHAIN-FATTY-ACID--COA LIGASE"/>
    <property type="match status" value="1"/>
</dbReference>
<evidence type="ECO:0000259" key="4">
    <source>
        <dbReference type="Pfam" id="PF13193"/>
    </source>
</evidence>
<dbReference type="RefSeq" id="WP_135704966.1">
    <property type="nucleotide sequence ID" value="NZ_CP038635.1"/>
</dbReference>
<dbReference type="SUPFAM" id="SSF56801">
    <property type="entry name" value="Acetyl-CoA synthetase-like"/>
    <property type="match status" value="1"/>
</dbReference>
<dbReference type="InterPro" id="IPR050237">
    <property type="entry name" value="ATP-dep_AMP-bd_enzyme"/>
</dbReference>
<evidence type="ECO:0000259" key="3">
    <source>
        <dbReference type="Pfam" id="PF00501"/>
    </source>
</evidence>
<dbReference type="FunFam" id="3.30.300.30:FF:000008">
    <property type="entry name" value="2,3-dihydroxybenzoate-AMP ligase"/>
    <property type="match status" value="1"/>
</dbReference>
<dbReference type="InterPro" id="IPR045851">
    <property type="entry name" value="AMP-bd_C_sf"/>
</dbReference>
<dbReference type="KEGG" id="cox:E0W60_16460"/>
<gene>
    <name evidence="5" type="ORF">E0W60_16460</name>
</gene>
<dbReference type="InterPro" id="IPR025110">
    <property type="entry name" value="AMP-bd_C"/>
</dbReference>
<reference evidence="5 6" key="1">
    <citation type="submission" date="2019-03" db="EMBL/GenBank/DDBJ databases">
        <title>Efficiently degradation of phenoxyalkanoic acid herbicides by Cupriavidus oxalaticus strain X32.</title>
        <authorList>
            <person name="Sheng X."/>
        </authorList>
    </citation>
    <scope>NUCLEOTIDE SEQUENCE [LARGE SCALE GENOMIC DNA]</scope>
    <source>
        <strain evidence="5 6">X32</strain>
    </source>
</reference>
<protein>
    <submittedName>
        <fullName evidence="5">Long-chain-fatty-acid--CoA ligase</fullName>
    </submittedName>
</protein>
<dbReference type="Gene3D" id="3.40.50.12780">
    <property type="entry name" value="N-terminal domain of ligase-like"/>
    <property type="match status" value="1"/>
</dbReference>
<dbReference type="OrthoDB" id="9766486at2"/>
<evidence type="ECO:0000256" key="1">
    <source>
        <dbReference type="ARBA" id="ARBA00006432"/>
    </source>
</evidence>
<organism evidence="5 6">
    <name type="scientific">Cupriavidus oxalaticus</name>
    <dbReference type="NCBI Taxonomy" id="96344"/>
    <lineage>
        <taxon>Bacteria</taxon>
        <taxon>Pseudomonadati</taxon>
        <taxon>Pseudomonadota</taxon>
        <taxon>Betaproteobacteria</taxon>
        <taxon>Burkholderiales</taxon>
        <taxon>Burkholderiaceae</taxon>
        <taxon>Cupriavidus</taxon>
    </lineage>
</organism>
<dbReference type="InterPro" id="IPR020845">
    <property type="entry name" value="AMP-binding_CS"/>
</dbReference>
<dbReference type="EMBL" id="CP038635">
    <property type="protein sequence ID" value="QBY52761.1"/>
    <property type="molecule type" value="Genomic_DNA"/>
</dbReference>
<dbReference type="CDD" id="cd17631">
    <property type="entry name" value="FACL_FadD13-like"/>
    <property type="match status" value="1"/>
</dbReference>
<dbReference type="NCBIfam" id="NF004837">
    <property type="entry name" value="PRK06187.1"/>
    <property type="match status" value="1"/>
</dbReference>
<keyword evidence="2 5" id="KW-0436">Ligase</keyword>
<evidence type="ECO:0000313" key="6">
    <source>
        <dbReference type="Proteomes" id="UP000295294"/>
    </source>
</evidence>
<dbReference type="InterPro" id="IPR000873">
    <property type="entry name" value="AMP-dep_synth/lig_dom"/>
</dbReference>
<comment type="similarity">
    <text evidence="1">Belongs to the ATP-dependent AMP-binding enzyme family.</text>
</comment>
<dbReference type="AlphaFoldDB" id="A0A4P7LKV4"/>
<feature type="domain" description="AMP-dependent synthetase/ligase" evidence="3">
    <location>
        <begin position="8"/>
        <end position="375"/>
    </location>
</feature>
<dbReference type="Pfam" id="PF00501">
    <property type="entry name" value="AMP-binding"/>
    <property type="match status" value="1"/>
</dbReference>
<accession>A0A4P7LKV4</accession>
<name>A0A4P7LKV4_9BURK</name>
<feature type="domain" description="AMP-binding enzyme C-terminal" evidence="4">
    <location>
        <begin position="425"/>
        <end position="500"/>
    </location>
</feature>
<dbReference type="GO" id="GO:0016878">
    <property type="term" value="F:acid-thiol ligase activity"/>
    <property type="evidence" value="ECO:0007669"/>
    <property type="project" value="UniProtKB-ARBA"/>
</dbReference>
<dbReference type="PROSITE" id="PS00455">
    <property type="entry name" value="AMP_BINDING"/>
    <property type="match status" value="1"/>
</dbReference>